<dbReference type="PROSITE" id="PS51892">
    <property type="entry name" value="SUBTILASE"/>
    <property type="match status" value="1"/>
</dbReference>
<evidence type="ECO:0000256" key="3">
    <source>
        <dbReference type="ARBA" id="ARBA00022801"/>
    </source>
</evidence>
<dbReference type="InterPro" id="IPR000209">
    <property type="entry name" value="Peptidase_S8/S53_dom"/>
</dbReference>
<dbReference type="InterPro" id="IPR051048">
    <property type="entry name" value="Peptidase_S8/S53_subtilisin"/>
</dbReference>
<keyword evidence="3 5" id="KW-0378">Hydrolase</keyword>
<evidence type="ECO:0000313" key="10">
    <source>
        <dbReference type="Proteomes" id="UP000192277"/>
    </source>
</evidence>
<feature type="domain" description="Secretion system C-terminal sorting" evidence="8">
    <location>
        <begin position="1694"/>
        <end position="1764"/>
    </location>
</feature>
<gene>
    <name evidence="9" type="ORF">A4D02_10030</name>
</gene>
<evidence type="ECO:0000259" key="7">
    <source>
        <dbReference type="Pfam" id="PF00082"/>
    </source>
</evidence>
<dbReference type="NCBIfam" id="TIGR04183">
    <property type="entry name" value="Por_Secre_tail"/>
    <property type="match status" value="1"/>
</dbReference>
<dbReference type="RefSeq" id="WP_014218793.1">
    <property type="nucleotide sequence ID" value="NZ_LWBO01000034.1"/>
</dbReference>
<dbReference type="InterPro" id="IPR013320">
    <property type="entry name" value="ConA-like_dom_sf"/>
</dbReference>
<accession>A0ABX3NQV6</accession>
<evidence type="ECO:0000256" key="2">
    <source>
        <dbReference type="ARBA" id="ARBA00022670"/>
    </source>
</evidence>
<dbReference type="InterPro" id="IPR023828">
    <property type="entry name" value="Peptidase_S8_Ser-AS"/>
</dbReference>
<dbReference type="PANTHER" id="PTHR43399">
    <property type="entry name" value="SUBTILISIN-RELATED"/>
    <property type="match status" value="1"/>
</dbReference>
<comment type="caution">
    <text evidence="9">The sequence shown here is derived from an EMBL/GenBank/DDBJ whole genome shotgun (WGS) entry which is preliminary data.</text>
</comment>
<feature type="active site" description="Charge relay system" evidence="5">
    <location>
        <position position="240"/>
    </location>
</feature>
<dbReference type="InterPro" id="IPR036116">
    <property type="entry name" value="FN3_sf"/>
</dbReference>
<keyword evidence="10" id="KW-1185">Reference proteome</keyword>
<sequence length="1765" mass="191563">MKNCLLILFLHLSVTFVSAQAPIRPIKLKNGILTNTNNLRNHAHLIDSLKKFQYKNRFYTLIQFNKLPDAAGRKALSQLGINLFYYIPDNTYLAEISDGINLNQLKKNNNITGVLALHASAKISPALIQQMQQPVHDPDKLIAVSFYGNINKATVIDELKQAGAQIIETTIQPTHSVFIDASFKVIQKIATLPFVAYISSQSVKPVPLNYRNRATHAVNVLGAFSGRNLQGRNVTIGVGDAGDASTHIDLKGRQITKGSLSAVAHSTHVTGSIAGAGLINPKYKGMAPQATVINDYYDFILTNAPAYVSEYNMVLTNNSYGVTGYSCGKPGDYNIASNYVDEQLNNIPALLHVFAAGNNANDTICSPYPTQFATLESGYTAAKNVLTVGAINNSTYTIAGFSSCGPVSDGRLKPEITAGGWGITSTLPDNKYGDDWGTSMAAPVATGILGLLYERYRQLHGGSNPSSTLIKAVACNGAVDEGNPGPDYIYGFGNINARNSVEAIENNTYFTGSIANGSSATFTIPGVAPGTAQIKVLLYWNDPAAFDGATTALVNDLDLTVTTPDAILHRPLVLDPSPANVNNIAVEGVDNRNNIEQVVINNPPAGNFTITVHGTGIAQGPQDFVVVYQVIQPAVTVEYPFGNETLAPGEPEIICWNATDANTNTFTLEYTLDNGSTWTTIDNNVAAIRRNYTWTVPASAATGSALVRVSRNNTAYNDVSDYNFTILGVPAVTVNDSCQGYAALLWKSIPAATSYDVMMFKDGDMQVIASTTDTSYLVNGLNKDSTYWLAVRCVMGNVTGRRSIAQPSLLVPGGCTLPVLNYDVTPDSLVVGAHTGRKYTSSQLGTMTPQVHVTNLGNVAASGPVTISYQVNGGTPVTETTNINLGIHSNYTYRFSTAYDFSAPGTYTVKAWIKYSNDTIPGNDTTTTIIKQLQNDPVVLNPSYTEGFESATAHTYYKGTMGFEGLDRCDFNSSNPYGRARTFVNTGMARTGNRAITLDQTLPGNLTADSLIATFNLANYSTTGQVWLSLYAKNHGINFSAAGNKIWIRGSEQDAWIPVYALPYNLADTGVYRAMPPVNITETLGTASPAQSLSSSFQLKFGEEGYYPADYSYQPNGYTYDDVTFTLKNDAVGLMQVVNPSGALCSSGPAGPVTIKVKNYSPVTLSNVPVSYQLNNGTPVTENIASIAPFATINYTFTQPADLSALDQYNITAWAHYNTDSNSANDTITATAHTSPVITSYPYLEGFEGANNGYWYTGGANSSWQCGKPSGAVIKNAANGNKAWITGLNSGYKNNELSYLYSPCFDLSQLTQPVLSFSHIYNTQNNDVHWVEYSTDGQIWKKLGNFWDGVNWYTQGDSTWGNSNPFWQVASFDIPATGSTIRFRIVFHSNASVTAEGIGIDDVHIFDKDPIYEGDSLTGRSTHPLNGNNWIDFTSDRGFDPGMKLIASINPNGQNLGNTEVRVYPMYNIYNDGYQFYVARNIVIQSTNAPTAPVKIRYYFTDQDVQNIIYSTDCSTCIKLSSAYDAGITEYSNAPAEEDGSLSNNKSGTYHFIPPSQVDIIPYDQGYYAEFEVTSFSEFWISSVPPANTLPMEMGAFTVINNRNTALLQWLTYSESNTSRFIIERSTDGINYIPVGTVAASGNSATLKNYRFTDDQPATGKNYYRIKLIDLDGKISYSSVRTVTFADNNFTVSISPNPVNQGIVFINSTANCNRIELRDGTGRSVRSVAVHGMQTQLPVQHLTKGVYFLIVITDQGKKVEKLVIQ</sequence>
<keyword evidence="2 5" id="KW-0645">Protease</keyword>
<dbReference type="Gene3D" id="2.60.120.260">
    <property type="entry name" value="Galactose-binding domain-like"/>
    <property type="match status" value="1"/>
</dbReference>
<dbReference type="InterPro" id="IPR026444">
    <property type="entry name" value="Secre_tail"/>
</dbReference>
<feature type="active site" description="Charge relay system" evidence="5">
    <location>
        <position position="439"/>
    </location>
</feature>
<dbReference type="InterPro" id="IPR015500">
    <property type="entry name" value="Peptidase_S8_subtilisin-rel"/>
</dbReference>
<dbReference type="InterPro" id="IPR034058">
    <property type="entry name" value="TagA/B/C/D_pept_dom"/>
</dbReference>
<dbReference type="InterPro" id="IPR013783">
    <property type="entry name" value="Ig-like_fold"/>
</dbReference>
<evidence type="ECO:0008006" key="11">
    <source>
        <dbReference type="Google" id="ProtNLM"/>
    </source>
</evidence>
<evidence type="ECO:0000259" key="8">
    <source>
        <dbReference type="Pfam" id="PF18962"/>
    </source>
</evidence>
<dbReference type="PRINTS" id="PR00723">
    <property type="entry name" value="SUBTILISIN"/>
</dbReference>
<dbReference type="Gene3D" id="2.60.120.380">
    <property type="match status" value="1"/>
</dbReference>
<dbReference type="InterPro" id="IPR036852">
    <property type="entry name" value="Peptidase_S8/S53_dom_sf"/>
</dbReference>
<evidence type="ECO:0000313" key="9">
    <source>
        <dbReference type="EMBL" id="OQP43808.1"/>
    </source>
</evidence>
<dbReference type="PROSITE" id="PS00138">
    <property type="entry name" value="SUBTILASE_SER"/>
    <property type="match status" value="1"/>
</dbReference>
<dbReference type="SUPFAM" id="SSF52743">
    <property type="entry name" value="Subtilisin-like"/>
    <property type="match status" value="1"/>
</dbReference>
<feature type="signal peptide" evidence="6">
    <location>
        <begin position="1"/>
        <end position="19"/>
    </location>
</feature>
<dbReference type="Pfam" id="PF00082">
    <property type="entry name" value="Peptidase_S8"/>
    <property type="match status" value="1"/>
</dbReference>
<dbReference type="SUPFAM" id="SSF49899">
    <property type="entry name" value="Concanavalin A-like lectins/glucanases"/>
    <property type="match status" value="1"/>
</dbReference>
<dbReference type="SUPFAM" id="SSF49265">
    <property type="entry name" value="Fibronectin type III"/>
    <property type="match status" value="1"/>
</dbReference>
<evidence type="ECO:0000256" key="5">
    <source>
        <dbReference type="PROSITE-ProRule" id="PRU01240"/>
    </source>
</evidence>
<keyword evidence="4 5" id="KW-0720">Serine protease</keyword>
<dbReference type="Pfam" id="PF18962">
    <property type="entry name" value="Por_Secre_tail"/>
    <property type="match status" value="1"/>
</dbReference>
<protein>
    <recommendedName>
        <fullName evidence="11">Peptidase S8 and S53 subtilisin kexin sedolisin</fullName>
    </recommendedName>
</protein>
<proteinExistence type="inferred from homology"/>
<feature type="active site" description="Charge relay system" evidence="5">
    <location>
        <position position="265"/>
    </location>
</feature>
<evidence type="ECO:0000256" key="4">
    <source>
        <dbReference type="ARBA" id="ARBA00022825"/>
    </source>
</evidence>
<dbReference type="Proteomes" id="UP000192277">
    <property type="component" value="Unassembled WGS sequence"/>
</dbReference>
<dbReference type="Gene3D" id="3.40.50.200">
    <property type="entry name" value="Peptidase S8/S53 domain"/>
    <property type="match status" value="1"/>
</dbReference>
<organism evidence="9 10">
    <name type="scientific">Niastella koreensis</name>
    <dbReference type="NCBI Taxonomy" id="354356"/>
    <lineage>
        <taxon>Bacteria</taxon>
        <taxon>Pseudomonadati</taxon>
        <taxon>Bacteroidota</taxon>
        <taxon>Chitinophagia</taxon>
        <taxon>Chitinophagales</taxon>
        <taxon>Chitinophagaceae</taxon>
        <taxon>Niastella</taxon>
    </lineage>
</organism>
<comment type="similarity">
    <text evidence="1 5">Belongs to the peptidase S8 family.</text>
</comment>
<name>A0ABX3NQV6_9BACT</name>
<reference evidence="9 10" key="1">
    <citation type="submission" date="2016-04" db="EMBL/GenBank/DDBJ databases">
        <authorList>
            <person name="Chen L."/>
            <person name="Zhuang W."/>
            <person name="Wang G."/>
        </authorList>
    </citation>
    <scope>NUCLEOTIDE SEQUENCE [LARGE SCALE GENOMIC DNA]</scope>
    <source>
        <strain evidence="10">GR20</strain>
    </source>
</reference>
<evidence type="ECO:0000256" key="1">
    <source>
        <dbReference type="ARBA" id="ARBA00011073"/>
    </source>
</evidence>
<dbReference type="CDD" id="cd04842">
    <property type="entry name" value="Peptidases_S8_Kp43_protease"/>
    <property type="match status" value="1"/>
</dbReference>
<dbReference type="Gene3D" id="2.60.40.10">
    <property type="entry name" value="Immunoglobulins"/>
    <property type="match status" value="1"/>
</dbReference>
<feature type="domain" description="Peptidase S8/S53" evidence="7">
    <location>
        <begin position="231"/>
        <end position="493"/>
    </location>
</feature>
<dbReference type="PANTHER" id="PTHR43399:SF4">
    <property type="entry name" value="CELL WALL-ASSOCIATED PROTEASE"/>
    <property type="match status" value="1"/>
</dbReference>
<dbReference type="EMBL" id="LWBO01000034">
    <property type="protein sequence ID" value="OQP43808.1"/>
    <property type="molecule type" value="Genomic_DNA"/>
</dbReference>
<keyword evidence="6" id="KW-0732">Signal</keyword>
<evidence type="ECO:0000256" key="6">
    <source>
        <dbReference type="SAM" id="SignalP"/>
    </source>
</evidence>
<feature type="chain" id="PRO_5046797304" description="Peptidase S8 and S53 subtilisin kexin sedolisin" evidence="6">
    <location>
        <begin position="20"/>
        <end position="1765"/>
    </location>
</feature>